<evidence type="ECO:0000256" key="1">
    <source>
        <dbReference type="ARBA" id="ARBA00007118"/>
    </source>
</evidence>
<dbReference type="InterPro" id="IPR029479">
    <property type="entry name" value="Nitroreductase"/>
</dbReference>
<keyword evidence="2" id="KW-0560">Oxidoreductase</keyword>
<dbReference type="RefSeq" id="WP_219937560.1">
    <property type="nucleotide sequence ID" value="NZ_JAGFNY010000015.1"/>
</dbReference>
<gene>
    <name evidence="4" type="ORF">J5V48_05450</name>
</gene>
<dbReference type="PANTHER" id="PTHR43673:SF10">
    <property type="entry name" value="NADH DEHYDROGENASE_NAD(P)H NITROREDUCTASE XCC3605-RELATED"/>
    <property type="match status" value="1"/>
</dbReference>
<name>A0ABS7DGB7_9GAMM</name>
<dbReference type="PANTHER" id="PTHR43673">
    <property type="entry name" value="NAD(P)H NITROREDUCTASE YDGI-RELATED"/>
    <property type="match status" value="1"/>
</dbReference>
<keyword evidence="5" id="KW-1185">Reference proteome</keyword>
<dbReference type="Gene3D" id="3.40.109.10">
    <property type="entry name" value="NADH Oxidase"/>
    <property type="match status" value="1"/>
</dbReference>
<feature type="domain" description="Nitroreductase" evidence="3">
    <location>
        <begin position="7"/>
        <end position="153"/>
    </location>
</feature>
<dbReference type="InterPro" id="IPR000415">
    <property type="entry name" value="Nitroreductase-like"/>
</dbReference>
<comment type="similarity">
    <text evidence="1">Belongs to the nitroreductase family.</text>
</comment>
<dbReference type="SUPFAM" id="SSF55469">
    <property type="entry name" value="FMN-dependent nitroreductase-like"/>
    <property type="match status" value="1"/>
</dbReference>
<organism evidence="4 5">
    <name type="scientific">Succinivibrio faecicola</name>
    <dbReference type="NCBI Taxonomy" id="2820300"/>
    <lineage>
        <taxon>Bacteria</taxon>
        <taxon>Pseudomonadati</taxon>
        <taxon>Pseudomonadota</taxon>
        <taxon>Gammaproteobacteria</taxon>
        <taxon>Aeromonadales</taxon>
        <taxon>Succinivibrionaceae</taxon>
        <taxon>Succinivibrio</taxon>
    </lineage>
</organism>
<protein>
    <submittedName>
        <fullName evidence="4">Nitroreductase</fullName>
    </submittedName>
</protein>
<evidence type="ECO:0000313" key="4">
    <source>
        <dbReference type="EMBL" id="MBW7570337.1"/>
    </source>
</evidence>
<evidence type="ECO:0000313" key="5">
    <source>
        <dbReference type="Proteomes" id="UP000731465"/>
    </source>
</evidence>
<reference evidence="4 5" key="1">
    <citation type="submission" date="2021-03" db="EMBL/GenBank/DDBJ databases">
        <title>Succinivibrio sp. nov. isolated from feces of cow.</title>
        <authorList>
            <person name="Choi J.-Y."/>
        </authorList>
    </citation>
    <scope>NUCLEOTIDE SEQUENCE [LARGE SCALE GENOMIC DNA]</scope>
    <source>
        <strain evidence="4 5">AGMB01872</strain>
    </source>
</reference>
<evidence type="ECO:0000256" key="2">
    <source>
        <dbReference type="ARBA" id="ARBA00023002"/>
    </source>
</evidence>
<dbReference type="CDD" id="cd02136">
    <property type="entry name" value="PnbA_NfnB-like"/>
    <property type="match status" value="1"/>
</dbReference>
<comment type="caution">
    <text evidence="4">The sequence shown here is derived from an EMBL/GenBank/DDBJ whole genome shotgun (WGS) entry which is preliminary data.</text>
</comment>
<dbReference type="Proteomes" id="UP000731465">
    <property type="component" value="Unassembled WGS sequence"/>
</dbReference>
<dbReference type="Pfam" id="PF00881">
    <property type="entry name" value="Nitroreductase"/>
    <property type="match status" value="1"/>
</dbReference>
<proteinExistence type="inferred from homology"/>
<evidence type="ECO:0000259" key="3">
    <source>
        <dbReference type="Pfam" id="PF00881"/>
    </source>
</evidence>
<dbReference type="EMBL" id="JAGFNY010000015">
    <property type="protein sequence ID" value="MBW7570337.1"/>
    <property type="molecule type" value="Genomic_DNA"/>
</dbReference>
<accession>A0ABS7DGB7</accession>
<sequence>MNVLECIKTRRSIRKFKPDPVRKDLILKVIEAGTYAATGRNAQSPVIIAVTQKKLRDEISRLNAKIYGNENMDPFYGAPVILIVAANKANPTFVYDGSLVLGNMMLEAHELNLGSCWIHRAKQSMDYPLYKELFEKLGIEGEYEGIGHLALGYIDGDYPENKPRKDGWFYFVE</sequence>